<comment type="caution">
    <text evidence="1">The sequence shown here is derived from an EMBL/GenBank/DDBJ whole genome shotgun (WGS) entry which is preliminary data.</text>
</comment>
<dbReference type="Proteomes" id="UP000069697">
    <property type="component" value="Unassembled WGS sequence"/>
</dbReference>
<gene>
    <name evidence="1" type="ORF">PAHA3_3284</name>
</gene>
<accession>A0A100VNK2</accession>
<reference evidence="2" key="2">
    <citation type="submission" date="2016-01" db="EMBL/GenBank/DDBJ databases">
        <title>Draft Genome Sequence of Paenibacillus amylolyticus Heshi-A3 that Was Isolated from Fermented Rice Bran with Aging Salted Mackerel, Which Was Named Heshiko as Traditional Fermented Seafood in Japan.</title>
        <authorList>
            <person name="Akuzawa S."/>
            <person name="Nakagawa J."/>
            <person name="Kanekatsu T."/>
            <person name="Kubota E."/>
            <person name="Ohtake R."/>
            <person name="Suzuki T."/>
            <person name="Kanesaki Y."/>
        </authorList>
    </citation>
    <scope>NUCLEOTIDE SEQUENCE [LARGE SCALE GENOMIC DNA]</scope>
    <source>
        <strain evidence="2">Heshi-A3</strain>
    </source>
</reference>
<evidence type="ECO:0000313" key="1">
    <source>
        <dbReference type="EMBL" id="GAS83206.1"/>
    </source>
</evidence>
<dbReference type="AlphaFoldDB" id="A0A100VNK2"/>
<reference evidence="1 2" key="1">
    <citation type="journal article" date="2016" name="Genome Announc.">
        <title>Draft Genome Sequence of Paenibacillus amylolyticus Heshi-A3, Isolated from Fermented Rice Bran in a Japanese Fermented Seafood Dish.</title>
        <authorList>
            <person name="Akuzawa S."/>
            <person name="Nagaoka J."/>
            <person name="Kanekatsu M."/>
            <person name="Kubota E."/>
            <person name="Ohtake R."/>
            <person name="Suzuki T."/>
            <person name="Kanesaki Y."/>
        </authorList>
    </citation>
    <scope>NUCLEOTIDE SEQUENCE [LARGE SCALE GENOMIC DNA]</scope>
    <source>
        <strain evidence="1 2">Heshi-A3</strain>
    </source>
</reference>
<sequence length="193" mass="22603">MEFEYHVTMSDLKQNEKENFINICNEEHVKPVLIVLDQGEYINQPMITGIVHSSDYEEVKNVIEEVAAKFRDNGFTVVRTKVEIPAKEETYFNQPMLAQSKPYFEWHGKVYVDDVGTLKQLCADSGGHISRNSLNADGKVRFVTVREYESAEQFYRRVGEIHDILQMNKIELLKQQYELCIYDSREELDRGWI</sequence>
<protein>
    <submittedName>
        <fullName evidence="1">Uncharacterized protein</fullName>
    </submittedName>
</protein>
<dbReference type="RefSeq" id="WP_062835584.1">
    <property type="nucleotide sequence ID" value="NZ_BCNV01000001.1"/>
</dbReference>
<dbReference type="EMBL" id="BCNV01000001">
    <property type="protein sequence ID" value="GAS83206.1"/>
    <property type="molecule type" value="Genomic_DNA"/>
</dbReference>
<organism evidence="1 2">
    <name type="scientific">Paenibacillus amylolyticus</name>
    <dbReference type="NCBI Taxonomy" id="1451"/>
    <lineage>
        <taxon>Bacteria</taxon>
        <taxon>Bacillati</taxon>
        <taxon>Bacillota</taxon>
        <taxon>Bacilli</taxon>
        <taxon>Bacillales</taxon>
        <taxon>Paenibacillaceae</taxon>
        <taxon>Paenibacillus</taxon>
    </lineage>
</organism>
<evidence type="ECO:0000313" key="2">
    <source>
        <dbReference type="Proteomes" id="UP000069697"/>
    </source>
</evidence>
<proteinExistence type="predicted"/>
<name>A0A100VNK2_PAEAM</name>